<dbReference type="EMBL" id="PNIX01000249">
    <property type="protein sequence ID" value="PMP82122.1"/>
    <property type="molecule type" value="Genomic_DNA"/>
</dbReference>
<organism evidence="1 2">
    <name type="scientific">Caldisericum exile</name>
    <dbReference type="NCBI Taxonomy" id="693075"/>
    <lineage>
        <taxon>Bacteria</taxon>
        <taxon>Pseudomonadati</taxon>
        <taxon>Caldisericota/Cryosericota group</taxon>
        <taxon>Caldisericota</taxon>
        <taxon>Caldisericia</taxon>
        <taxon>Caldisericales</taxon>
        <taxon>Caldisericaceae</taxon>
        <taxon>Caldisericum</taxon>
    </lineage>
</organism>
<dbReference type="Proteomes" id="UP000236910">
    <property type="component" value="Unassembled WGS sequence"/>
</dbReference>
<evidence type="ECO:0000313" key="2">
    <source>
        <dbReference type="Proteomes" id="UP000236910"/>
    </source>
</evidence>
<proteinExistence type="predicted"/>
<name>A0A2J6X613_9BACT</name>
<protein>
    <submittedName>
        <fullName evidence="1">Uncharacterized protein</fullName>
    </submittedName>
</protein>
<sequence length="92" mass="11118">MFYIRRMHNAYSWEPYCGRGYGYGLRRGYGYRHFYEDDKAHLEFAKKELELRLEYLSKELEAHPDDADLNFAKRDIENRISYINDLIAKATK</sequence>
<accession>A0A2J6X613</accession>
<dbReference type="AlphaFoldDB" id="A0A2J6X613"/>
<evidence type="ECO:0000313" key="1">
    <source>
        <dbReference type="EMBL" id="PMP82122.1"/>
    </source>
</evidence>
<comment type="caution">
    <text evidence="1">The sequence shown here is derived from an EMBL/GenBank/DDBJ whole genome shotgun (WGS) entry which is preliminary data.</text>
</comment>
<reference evidence="1 2" key="1">
    <citation type="submission" date="2018-01" db="EMBL/GenBank/DDBJ databases">
        <title>Metagenomic assembled genomes from two thermal pools in the Uzon Caldera, Kamchatka, Russia.</title>
        <authorList>
            <person name="Wilkins L."/>
            <person name="Ettinger C."/>
        </authorList>
    </citation>
    <scope>NUCLEOTIDE SEQUENCE [LARGE SCALE GENOMIC DNA]</scope>
    <source>
        <strain evidence="1">ARK-10</strain>
    </source>
</reference>
<gene>
    <name evidence="1" type="ORF">C0175_04185</name>
</gene>